<name>A0ABQ9EVR6_TEGGR</name>
<keyword evidence="1" id="KW-0812">Transmembrane</keyword>
<comment type="caution">
    <text evidence="2">The sequence shown here is derived from an EMBL/GenBank/DDBJ whole genome shotgun (WGS) entry which is preliminary data.</text>
</comment>
<gene>
    <name evidence="2" type="ORF">KUTeg_015584</name>
</gene>
<evidence type="ECO:0000256" key="1">
    <source>
        <dbReference type="SAM" id="Phobius"/>
    </source>
</evidence>
<organism evidence="2 3">
    <name type="scientific">Tegillarca granosa</name>
    <name type="common">Malaysian cockle</name>
    <name type="synonym">Anadara granosa</name>
    <dbReference type="NCBI Taxonomy" id="220873"/>
    <lineage>
        <taxon>Eukaryota</taxon>
        <taxon>Metazoa</taxon>
        <taxon>Spiralia</taxon>
        <taxon>Lophotrochozoa</taxon>
        <taxon>Mollusca</taxon>
        <taxon>Bivalvia</taxon>
        <taxon>Autobranchia</taxon>
        <taxon>Pteriomorphia</taxon>
        <taxon>Arcoida</taxon>
        <taxon>Arcoidea</taxon>
        <taxon>Arcidae</taxon>
        <taxon>Tegillarca</taxon>
    </lineage>
</organism>
<feature type="transmembrane region" description="Helical" evidence="1">
    <location>
        <begin position="52"/>
        <end position="75"/>
    </location>
</feature>
<protein>
    <submittedName>
        <fullName evidence="2">Uncharacterized protein</fullName>
    </submittedName>
</protein>
<reference evidence="2 3" key="1">
    <citation type="submission" date="2022-12" db="EMBL/GenBank/DDBJ databases">
        <title>Chromosome-level genome of Tegillarca granosa.</title>
        <authorList>
            <person name="Kim J."/>
        </authorList>
    </citation>
    <scope>NUCLEOTIDE SEQUENCE [LARGE SCALE GENOMIC DNA]</scope>
    <source>
        <strain evidence="2">Teg-2019</strain>
        <tissue evidence="2">Adductor muscle</tissue>
    </source>
</reference>
<keyword evidence="3" id="KW-1185">Reference proteome</keyword>
<dbReference type="Proteomes" id="UP001217089">
    <property type="component" value="Unassembled WGS sequence"/>
</dbReference>
<keyword evidence="1" id="KW-0472">Membrane</keyword>
<evidence type="ECO:0000313" key="3">
    <source>
        <dbReference type="Proteomes" id="UP001217089"/>
    </source>
</evidence>
<dbReference type="EMBL" id="JARBDR010000793">
    <property type="protein sequence ID" value="KAJ8307500.1"/>
    <property type="molecule type" value="Genomic_DNA"/>
</dbReference>
<keyword evidence="1" id="KW-1133">Transmembrane helix</keyword>
<sequence>MENINDNEQPELKAFCKSISWMQNKTRLNVYCYTSKAVQHNKFDISTQSLMILFYSSCGITLTPIFRMFYCSLCLGSKGQLKNGKYLRHEKQFMSMKQHIEFEALI</sequence>
<accession>A0ABQ9EVR6</accession>
<proteinExistence type="predicted"/>
<evidence type="ECO:0000313" key="2">
    <source>
        <dbReference type="EMBL" id="KAJ8307500.1"/>
    </source>
</evidence>